<sequence length="213" mass="24961">MKKGLIILAFLLISNTGYCQKFKEWFRQKKTQKQYLIEQIAQLKIYLELTKKGYKIAKEGLTTIGDIRRGEFKLHKNRFDSLSIVKPAISKHPVASAAVYQIVYTIRLYYQLGDLLAANDWLSSQEKRYIKSVFDQLAWDGVDVLDNLDEVTKDRKLKMTDDARVQRIEMLYRQSQQIYLFARQIFEQATTLSTQRRSEQDNIDNSRALHGIN</sequence>
<dbReference type="OrthoDB" id="673795at2"/>
<gene>
    <name evidence="1" type="ORF">FDK13_32970</name>
</gene>
<accession>A0A4V6BHW9</accession>
<reference evidence="1 2" key="1">
    <citation type="submission" date="2019-05" db="EMBL/GenBank/DDBJ databases">
        <title>Dyadobacter AR-3-8 sp. nov., isolated from arctic soil.</title>
        <authorList>
            <person name="Chaudhary D.K."/>
        </authorList>
    </citation>
    <scope>NUCLEOTIDE SEQUENCE [LARGE SCALE GENOMIC DNA]</scope>
    <source>
        <strain evidence="1 2">AR-3-8</strain>
    </source>
</reference>
<evidence type="ECO:0000313" key="1">
    <source>
        <dbReference type="EMBL" id="TKT86013.1"/>
    </source>
</evidence>
<dbReference type="Proteomes" id="UP000304900">
    <property type="component" value="Unassembled WGS sequence"/>
</dbReference>
<keyword evidence="2" id="KW-1185">Reference proteome</keyword>
<organism evidence="1 2">
    <name type="scientific">Dyadobacter frigoris</name>
    <dbReference type="NCBI Taxonomy" id="2576211"/>
    <lineage>
        <taxon>Bacteria</taxon>
        <taxon>Pseudomonadati</taxon>
        <taxon>Bacteroidota</taxon>
        <taxon>Cytophagia</taxon>
        <taxon>Cytophagales</taxon>
        <taxon>Spirosomataceae</taxon>
        <taxon>Dyadobacter</taxon>
    </lineage>
</organism>
<dbReference type="EMBL" id="SZVO01000026">
    <property type="protein sequence ID" value="TKT86013.1"/>
    <property type="molecule type" value="Genomic_DNA"/>
</dbReference>
<name>A0A4V6BHW9_9BACT</name>
<protein>
    <recommendedName>
        <fullName evidence="3">TerB family tellurite resistance protein</fullName>
    </recommendedName>
</protein>
<dbReference type="RefSeq" id="WP_137344287.1">
    <property type="nucleotide sequence ID" value="NZ_SZVO01000026.1"/>
</dbReference>
<proteinExistence type="predicted"/>
<comment type="caution">
    <text evidence="1">The sequence shown here is derived from an EMBL/GenBank/DDBJ whole genome shotgun (WGS) entry which is preliminary data.</text>
</comment>
<evidence type="ECO:0008006" key="3">
    <source>
        <dbReference type="Google" id="ProtNLM"/>
    </source>
</evidence>
<evidence type="ECO:0000313" key="2">
    <source>
        <dbReference type="Proteomes" id="UP000304900"/>
    </source>
</evidence>
<dbReference type="AlphaFoldDB" id="A0A4V6BHW9"/>